<protein>
    <submittedName>
        <fullName evidence="2">Uncharacterized protein</fullName>
    </submittedName>
</protein>
<keyword evidence="1" id="KW-0472">Membrane</keyword>
<sequence>MSDTEKTVRFGDITTIEFEVEPSPRHKIPYICRIGEIVWQFVFFSIFAILLIYFILIEFEDEAPKLREKHLWVYVLCIWPATAIMVSAMYHKQQLFALFKFNAGEMELAGSYDERDEELIFQKSHQPKPAARTMSTELL</sequence>
<proteinExistence type="predicted"/>
<keyword evidence="1" id="KW-1133">Transmembrane helix</keyword>
<dbReference type="Proteomes" id="UP001054945">
    <property type="component" value="Unassembled WGS sequence"/>
</dbReference>
<dbReference type="AlphaFoldDB" id="A0AAV4WAH6"/>
<evidence type="ECO:0000313" key="2">
    <source>
        <dbReference type="EMBL" id="GIY79496.1"/>
    </source>
</evidence>
<organism evidence="2 3">
    <name type="scientific">Caerostris extrusa</name>
    <name type="common">Bark spider</name>
    <name type="synonym">Caerostris bankana</name>
    <dbReference type="NCBI Taxonomy" id="172846"/>
    <lineage>
        <taxon>Eukaryota</taxon>
        <taxon>Metazoa</taxon>
        <taxon>Ecdysozoa</taxon>
        <taxon>Arthropoda</taxon>
        <taxon>Chelicerata</taxon>
        <taxon>Arachnida</taxon>
        <taxon>Araneae</taxon>
        <taxon>Araneomorphae</taxon>
        <taxon>Entelegynae</taxon>
        <taxon>Araneoidea</taxon>
        <taxon>Araneidae</taxon>
        <taxon>Caerostris</taxon>
    </lineage>
</organism>
<keyword evidence="3" id="KW-1185">Reference proteome</keyword>
<feature type="transmembrane region" description="Helical" evidence="1">
    <location>
        <begin position="71"/>
        <end position="90"/>
    </location>
</feature>
<accession>A0AAV4WAH6</accession>
<keyword evidence="1" id="KW-0812">Transmembrane</keyword>
<dbReference type="EMBL" id="BPLR01015896">
    <property type="protein sequence ID" value="GIY79496.1"/>
    <property type="molecule type" value="Genomic_DNA"/>
</dbReference>
<gene>
    <name evidence="2" type="ORF">CEXT_313461</name>
</gene>
<evidence type="ECO:0000256" key="1">
    <source>
        <dbReference type="SAM" id="Phobius"/>
    </source>
</evidence>
<name>A0AAV4WAH6_CAEEX</name>
<evidence type="ECO:0000313" key="3">
    <source>
        <dbReference type="Proteomes" id="UP001054945"/>
    </source>
</evidence>
<comment type="caution">
    <text evidence="2">The sequence shown here is derived from an EMBL/GenBank/DDBJ whole genome shotgun (WGS) entry which is preliminary data.</text>
</comment>
<reference evidence="2 3" key="1">
    <citation type="submission" date="2021-06" db="EMBL/GenBank/DDBJ databases">
        <title>Caerostris extrusa draft genome.</title>
        <authorList>
            <person name="Kono N."/>
            <person name="Arakawa K."/>
        </authorList>
    </citation>
    <scope>NUCLEOTIDE SEQUENCE [LARGE SCALE GENOMIC DNA]</scope>
</reference>
<feature type="transmembrane region" description="Helical" evidence="1">
    <location>
        <begin position="37"/>
        <end position="59"/>
    </location>
</feature>